<dbReference type="EMBL" id="CAJOBC010017819">
    <property type="protein sequence ID" value="CAF4034479.1"/>
    <property type="molecule type" value="Genomic_DNA"/>
</dbReference>
<dbReference type="AlphaFoldDB" id="A0A8S2P896"/>
<accession>A0A8S2P896</accession>
<gene>
    <name evidence="1" type="ORF">SRO942_LOCUS26669</name>
</gene>
<proteinExistence type="predicted"/>
<dbReference type="Proteomes" id="UP000681722">
    <property type="component" value="Unassembled WGS sequence"/>
</dbReference>
<reference evidence="1" key="1">
    <citation type="submission" date="2021-02" db="EMBL/GenBank/DDBJ databases">
        <authorList>
            <person name="Nowell W R."/>
        </authorList>
    </citation>
    <scope>NUCLEOTIDE SEQUENCE</scope>
</reference>
<dbReference type="Gene3D" id="1.25.10.10">
    <property type="entry name" value="Leucine-rich Repeat Variant"/>
    <property type="match status" value="1"/>
</dbReference>
<evidence type="ECO:0000313" key="2">
    <source>
        <dbReference type="Proteomes" id="UP000681722"/>
    </source>
</evidence>
<dbReference type="InterPro" id="IPR011989">
    <property type="entry name" value="ARM-like"/>
</dbReference>
<feature type="non-terminal residue" evidence="1">
    <location>
        <position position="62"/>
    </location>
</feature>
<name>A0A8S2P896_9BILA</name>
<evidence type="ECO:0000313" key="1">
    <source>
        <dbReference type="EMBL" id="CAF4034479.1"/>
    </source>
</evidence>
<dbReference type="Pfam" id="PF13646">
    <property type="entry name" value="HEAT_2"/>
    <property type="match status" value="1"/>
</dbReference>
<sequence length="62" mass="6555">MDGSAVAFDMIHGLLVALGDEDPVVRYNAVQALAKMRGSAVTPDVINGLLATLDDESKDVRL</sequence>
<protein>
    <recommendedName>
        <fullName evidence="3">HEAT repeat domain-containing protein</fullName>
    </recommendedName>
</protein>
<evidence type="ECO:0008006" key="3">
    <source>
        <dbReference type="Google" id="ProtNLM"/>
    </source>
</evidence>
<dbReference type="InterPro" id="IPR016024">
    <property type="entry name" value="ARM-type_fold"/>
</dbReference>
<dbReference type="SUPFAM" id="SSF48371">
    <property type="entry name" value="ARM repeat"/>
    <property type="match status" value="1"/>
</dbReference>
<dbReference type="OrthoDB" id="427518at2759"/>
<organism evidence="1 2">
    <name type="scientific">Didymodactylos carnosus</name>
    <dbReference type="NCBI Taxonomy" id="1234261"/>
    <lineage>
        <taxon>Eukaryota</taxon>
        <taxon>Metazoa</taxon>
        <taxon>Spiralia</taxon>
        <taxon>Gnathifera</taxon>
        <taxon>Rotifera</taxon>
        <taxon>Eurotatoria</taxon>
        <taxon>Bdelloidea</taxon>
        <taxon>Philodinida</taxon>
        <taxon>Philodinidae</taxon>
        <taxon>Didymodactylos</taxon>
    </lineage>
</organism>
<comment type="caution">
    <text evidence="1">The sequence shown here is derived from an EMBL/GenBank/DDBJ whole genome shotgun (WGS) entry which is preliminary data.</text>
</comment>